<dbReference type="InParanoid" id="T1HBN7"/>
<evidence type="ECO:0000313" key="2">
    <source>
        <dbReference type="EnsemblMetazoa" id="RPRC001449-PA"/>
    </source>
</evidence>
<dbReference type="Proteomes" id="UP000015103">
    <property type="component" value="Unassembled WGS sequence"/>
</dbReference>
<dbReference type="GO" id="GO:0034237">
    <property type="term" value="F:protein kinase A regulatory subunit binding"/>
    <property type="evidence" value="ECO:0007669"/>
    <property type="project" value="TreeGrafter"/>
</dbReference>
<proteinExistence type="inferred from homology"/>
<organism evidence="2 3">
    <name type="scientific">Rhodnius prolixus</name>
    <name type="common">Triatomid bug</name>
    <dbReference type="NCBI Taxonomy" id="13249"/>
    <lineage>
        <taxon>Eukaryota</taxon>
        <taxon>Metazoa</taxon>
        <taxon>Ecdysozoa</taxon>
        <taxon>Arthropoda</taxon>
        <taxon>Hexapoda</taxon>
        <taxon>Insecta</taxon>
        <taxon>Pterygota</taxon>
        <taxon>Neoptera</taxon>
        <taxon>Paraneoptera</taxon>
        <taxon>Hemiptera</taxon>
        <taxon>Heteroptera</taxon>
        <taxon>Panheteroptera</taxon>
        <taxon>Cimicomorpha</taxon>
        <taxon>Reduviidae</taxon>
        <taxon>Triatominae</taxon>
        <taxon>Rhodnius</taxon>
    </lineage>
</organism>
<accession>T1HBN7</accession>
<dbReference type="Gene3D" id="1.20.5.340">
    <property type="match status" value="1"/>
</dbReference>
<dbReference type="PANTHER" id="PTHR12902">
    <property type="entry name" value="WASP-1"/>
    <property type="match status" value="1"/>
</dbReference>
<dbReference type="GO" id="GO:0003779">
    <property type="term" value="F:actin binding"/>
    <property type="evidence" value="ECO:0007669"/>
    <property type="project" value="UniProtKB-KW"/>
</dbReference>
<protein>
    <submittedName>
        <fullName evidence="2">Uncharacterized protein</fullName>
    </submittedName>
</protein>
<dbReference type="GO" id="GO:0005856">
    <property type="term" value="C:cytoskeleton"/>
    <property type="evidence" value="ECO:0007669"/>
    <property type="project" value="UniProtKB-SubCell"/>
</dbReference>
<dbReference type="HOGENOM" id="CLU_158848_0_0_1"/>
<dbReference type="GO" id="GO:0031209">
    <property type="term" value="C:SCAR complex"/>
    <property type="evidence" value="ECO:0007669"/>
    <property type="project" value="TreeGrafter"/>
</dbReference>
<keyword evidence="3" id="KW-1185">Reference proteome</keyword>
<evidence type="ECO:0000313" key="3">
    <source>
        <dbReference type="Proteomes" id="UP000015103"/>
    </source>
</evidence>
<dbReference type="eggNOG" id="KOG1830">
    <property type="taxonomic scope" value="Eukaryota"/>
</dbReference>
<dbReference type="GO" id="GO:0030036">
    <property type="term" value="P:actin cytoskeleton organization"/>
    <property type="evidence" value="ECO:0007669"/>
    <property type="project" value="InterPro"/>
</dbReference>
<dbReference type="GO" id="GO:2000601">
    <property type="term" value="P:positive regulation of Arp2/3 complex-mediated actin nucleation"/>
    <property type="evidence" value="ECO:0007669"/>
    <property type="project" value="TreeGrafter"/>
</dbReference>
<dbReference type="EMBL" id="ACPB03017753">
    <property type="status" value="NOT_ANNOTATED_CDS"/>
    <property type="molecule type" value="Genomic_DNA"/>
</dbReference>
<sequence>MPFVQRVITPIHLSRITLHENDGRPRIKDDELEAVTNYTFCNALRQLASVMRIANEIFLELNEELEKVTERSKSLRERIDTVEVKINGFDPKSVTVRK</sequence>
<dbReference type="EnsemblMetazoa" id="RPRC001449-RA">
    <property type="protein sequence ID" value="RPRC001449-PA"/>
    <property type="gene ID" value="RPRC001449"/>
</dbReference>
<dbReference type="STRING" id="13249.T1HBN7"/>
<dbReference type="OMA" id="VYERSCK"/>
<reference evidence="2" key="1">
    <citation type="submission" date="2015-05" db="UniProtKB">
        <authorList>
            <consortium name="EnsemblMetazoa"/>
        </authorList>
    </citation>
    <scope>IDENTIFICATION</scope>
</reference>
<dbReference type="GO" id="GO:0071933">
    <property type="term" value="F:Arp2/3 complex binding"/>
    <property type="evidence" value="ECO:0007669"/>
    <property type="project" value="TreeGrafter"/>
</dbReference>
<name>T1HBN7_RHOPR</name>
<dbReference type="AlphaFoldDB" id="T1HBN7"/>
<dbReference type="InterPro" id="IPR028288">
    <property type="entry name" value="SCAR/WAVE_fam"/>
</dbReference>
<evidence type="ECO:0000256" key="1">
    <source>
        <dbReference type="ARBA" id="ARBA00006993"/>
    </source>
</evidence>
<dbReference type="VEuPathDB" id="VectorBase:RPRC001449"/>
<comment type="similarity">
    <text evidence="1">Belongs to the SCAR/WAVE family.</text>
</comment>
<dbReference type="PANTHER" id="PTHR12902:SF1">
    <property type="entry name" value="WISKOTT-ALDRICH SYNDROME PROTEIN FAMILY MEMBER"/>
    <property type="match status" value="1"/>
</dbReference>